<name>A0A3A1YT07_9GAMM</name>
<proteinExistence type="predicted"/>
<dbReference type="InterPro" id="IPR020843">
    <property type="entry name" value="ER"/>
</dbReference>
<dbReference type="PANTHER" id="PTHR48106">
    <property type="entry name" value="QUINONE OXIDOREDUCTASE PIG3-RELATED"/>
    <property type="match status" value="1"/>
</dbReference>
<evidence type="ECO:0000259" key="3">
    <source>
        <dbReference type="SMART" id="SM00829"/>
    </source>
</evidence>
<keyword evidence="5" id="KW-1185">Reference proteome</keyword>
<organism evidence="4 5">
    <name type="scientific">Psittacicella hinzii</name>
    <dbReference type="NCBI Taxonomy" id="2028575"/>
    <lineage>
        <taxon>Bacteria</taxon>
        <taxon>Pseudomonadati</taxon>
        <taxon>Pseudomonadota</taxon>
        <taxon>Gammaproteobacteria</taxon>
        <taxon>Pasteurellales</taxon>
        <taxon>Psittacicellaceae</taxon>
        <taxon>Psittacicella</taxon>
    </lineage>
</organism>
<accession>A0A3A1YT07</accession>
<keyword evidence="2" id="KW-0560">Oxidoreductase</keyword>
<keyword evidence="1" id="KW-0521">NADP</keyword>
<dbReference type="Gene3D" id="3.90.180.10">
    <property type="entry name" value="Medium-chain alcohol dehydrogenases, catalytic domain"/>
    <property type="match status" value="1"/>
</dbReference>
<dbReference type="OrthoDB" id="9788224at2"/>
<dbReference type="Proteomes" id="UP000265916">
    <property type="component" value="Unassembled WGS sequence"/>
</dbReference>
<dbReference type="InterPro" id="IPR013149">
    <property type="entry name" value="ADH-like_C"/>
</dbReference>
<dbReference type="GO" id="GO:0070402">
    <property type="term" value="F:NADPH binding"/>
    <property type="evidence" value="ECO:0007669"/>
    <property type="project" value="TreeGrafter"/>
</dbReference>
<evidence type="ECO:0000313" key="4">
    <source>
        <dbReference type="EMBL" id="RIY40626.1"/>
    </source>
</evidence>
<dbReference type="GO" id="GO:0016651">
    <property type="term" value="F:oxidoreductase activity, acting on NAD(P)H"/>
    <property type="evidence" value="ECO:0007669"/>
    <property type="project" value="TreeGrafter"/>
</dbReference>
<dbReference type="SMART" id="SM00829">
    <property type="entry name" value="PKS_ER"/>
    <property type="match status" value="1"/>
</dbReference>
<sequence>MQAAIHRSFGEPAEVIETVNLAIPEPKADEVQIKMIYSPIHNHDLWTIRGTYGYKPELPEAGGSEAVGIVTKLGADVTNLQVGQRVAIAATHGTWGEYFTGPAASCVPIPEQMSDEDAAQLIAMPFSSITLLDSLNVTAGDWIILNAASGMIGKTTAMLGKARGINVINVVRRNAAVEELKALGLDYVVFTENSDWMDQVRAIVKDQPIKAAVDSISGQASYDLAELLAYKGTLVSFGTLEQEPVKVSVGALIFKQINVRGFWGLIEIREMPAEKRAALMQELMQHIIAKRIVLPVAGIYPLEQAAQACAASLAPGKNGKVLIAGSK</sequence>
<dbReference type="CDD" id="cd08292">
    <property type="entry name" value="ETR_like_2"/>
    <property type="match status" value="1"/>
</dbReference>
<dbReference type="InterPro" id="IPR011032">
    <property type="entry name" value="GroES-like_sf"/>
</dbReference>
<dbReference type="PANTHER" id="PTHR48106:SF2">
    <property type="entry name" value="ZN2+-BINDING DEHYDROGENASE"/>
    <property type="match status" value="1"/>
</dbReference>
<evidence type="ECO:0000256" key="2">
    <source>
        <dbReference type="ARBA" id="ARBA00023002"/>
    </source>
</evidence>
<evidence type="ECO:0000256" key="1">
    <source>
        <dbReference type="ARBA" id="ARBA00022857"/>
    </source>
</evidence>
<dbReference type="Gene3D" id="3.40.50.720">
    <property type="entry name" value="NAD(P)-binding Rossmann-like Domain"/>
    <property type="match status" value="1"/>
</dbReference>
<gene>
    <name evidence="4" type="ORF">CKF58_00315</name>
</gene>
<dbReference type="EMBL" id="NRJG01000005">
    <property type="protein sequence ID" value="RIY40626.1"/>
    <property type="molecule type" value="Genomic_DNA"/>
</dbReference>
<dbReference type="Pfam" id="PF08240">
    <property type="entry name" value="ADH_N"/>
    <property type="match status" value="1"/>
</dbReference>
<reference evidence="4 5" key="1">
    <citation type="submission" date="2017-08" db="EMBL/GenBank/DDBJ databases">
        <title>Reclassification of Bisgaard taxon 37 and 44.</title>
        <authorList>
            <person name="Christensen H."/>
        </authorList>
    </citation>
    <scope>NUCLEOTIDE SEQUENCE [LARGE SCALE GENOMIC DNA]</scope>
    <source>
        <strain evidence="4 5">111</strain>
    </source>
</reference>
<feature type="domain" description="Enoyl reductase (ER)" evidence="3">
    <location>
        <begin position="14"/>
        <end position="323"/>
    </location>
</feature>
<dbReference type="Pfam" id="PF00107">
    <property type="entry name" value="ADH_zinc_N"/>
    <property type="match status" value="1"/>
</dbReference>
<dbReference type="InterPro" id="IPR013154">
    <property type="entry name" value="ADH-like_N"/>
</dbReference>
<dbReference type="InterPro" id="IPR036291">
    <property type="entry name" value="NAD(P)-bd_dom_sf"/>
</dbReference>
<comment type="caution">
    <text evidence="4">The sequence shown here is derived from an EMBL/GenBank/DDBJ whole genome shotgun (WGS) entry which is preliminary data.</text>
</comment>
<dbReference type="AlphaFoldDB" id="A0A3A1YT07"/>
<evidence type="ECO:0000313" key="5">
    <source>
        <dbReference type="Proteomes" id="UP000265916"/>
    </source>
</evidence>
<dbReference type="SUPFAM" id="SSF51735">
    <property type="entry name" value="NAD(P)-binding Rossmann-fold domains"/>
    <property type="match status" value="1"/>
</dbReference>
<protein>
    <submittedName>
        <fullName evidence="4">Alcohol dehydrogenase</fullName>
    </submittedName>
</protein>
<dbReference type="SUPFAM" id="SSF50129">
    <property type="entry name" value="GroES-like"/>
    <property type="match status" value="1"/>
</dbReference>